<dbReference type="RefSeq" id="WP_245679936.1">
    <property type="nucleotide sequence ID" value="NZ_FNAG01000001.1"/>
</dbReference>
<evidence type="ECO:0000256" key="6">
    <source>
        <dbReference type="ARBA" id="ARBA00022822"/>
    </source>
</evidence>
<evidence type="ECO:0000256" key="3">
    <source>
        <dbReference type="ARBA" id="ARBA00012572"/>
    </source>
</evidence>
<dbReference type="EC" id="5.3.1.24" evidence="3 9"/>
<reference evidence="11 12" key="1">
    <citation type="submission" date="2016-10" db="EMBL/GenBank/DDBJ databases">
        <authorList>
            <person name="de Groot N.N."/>
        </authorList>
    </citation>
    <scope>NUCLEOTIDE SEQUENCE [LARGE SCALE GENOMIC DNA]</scope>
    <source>
        <strain evidence="11 12">DSM 16957</strain>
    </source>
</reference>
<dbReference type="InterPro" id="IPR001240">
    <property type="entry name" value="PRAI_dom"/>
</dbReference>
<evidence type="ECO:0000256" key="7">
    <source>
        <dbReference type="ARBA" id="ARBA00023141"/>
    </source>
</evidence>
<gene>
    <name evidence="9" type="primary">trpF</name>
    <name evidence="11" type="ORF">SAMN04488509_101589</name>
</gene>
<dbReference type="Pfam" id="PF00697">
    <property type="entry name" value="PRAI"/>
    <property type="match status" value="1"/>
</dbReference>
<dbReference type="UniPathway" id="UPA00035">
    <property type="reaction ID" value="UER00042"/>
</dbReference>
<dbReference type="InterPro" id="IPR044643">
    <property type="entry name" value="TrpF_fam"/>
</dbReference>
<feature type="domain" description="N-(5'phosphoribosyl) anthranilate isomerase (PRAI)" evidence="10">
    <location>
        <begin position="19"/>
        <end position="213"/>
    </location>
</feature>
<dbReference type="InterPro" id="IPR013785">
    <property type="entry name" value="Aldolase_TIM"/>
</dbReference>
<keyword evidence="6 9" id="KW-0822">Tryptophan biosynthesis</keyword>
<dbReference type="GO" id="GO:0004640">
    <property type="term" value="F:phosphoribosylanthranilate isomerase activity"/>
    <property type="evidence" value="ECO:0007669"/>
    <property type="project" value="UniProtKB-UniRule"/>
</dbReference>
<evidence type="ECO:0000256" key="4">
    <source>
        <dbReference type="ARBA" id="ARBA00022272"/>
    </source>
</evidence>
<dbReference type="Proteomes" id="UP000199603">
    <property type="component" value="Unassembled WGS sequence"/>
</dbReference>
<dbReference type="STRING" id="265719.SAMN04488509_101589"/>
<keyword evidence="5 9" id="KW-0028">Amino-acid biosynthesis</keyword>
<evidence type="ECO:0000256" key="1">
    <source>
        <dbReference type="ARBA" id="ARBA00001164"/>
    </source>
</evidence>
<sequence>MSHTTRLMTVSIHQRTRIKFCGMKRAADIRAAVQLGVDAIGLIVVPGTRRGLAIEEAAVLRREVPALASAVLLLMDAEPDFARAAVEAVQPDLLQFHGAEAPAFCASLGRPWIKAVPMGGNEDPLAYQRRYAGAAGFVFDSHGAGAQGGSGHAFDWARLPAERLAPLLLAGGLKPENVFEAVCAVRPHAVDVSSGIEDAPGEKSLARMQAFVSEVERADRGQAS</sequence>
<evidence type="ECO:0000259" key="10">
    <source>
        <dbReference type="Pfam" id="PF00697"/>
    </source>
</evidence>
<dbReference type="CDD" id="cd00405">
    <property type="entry name" value="PRAI"/>
    <property type="match status" value="1"/>
</dbReference>
<evidence type="ECO:0000256" key="9">
    <source>
        <dbReference type="HAMAP-Rule" id="MF_00135"/>
    </source>
</evidence>
<dbReference type="PANTHER" id="PTHR42894">
    <property type="entry name" value="N-(5'-PHOSPHORIBOSYL)ANTHRANILATE ISOMERASE"/>
    <property type="match status" value="1"/>
</dbReference>
<organism evidence="11 12">
    <name type="scientific">Aquimonas voraii</name>
    <dbReference type="NCBI Taxonomy" id="265719"/>
    <lineage>
        <taxon>Bacteria</taxon>
        <taxon>Pseudomonadati</taxon>
        <taxon>Pseudomonadota</taxon>
        <taxon>Gammaproteobacteria</taxon>
        <taxon>Lysobacterales</taxon>
        <taxon>Lysobacteraceae</taxon>
        <taxon>Aquimonas</taxon>
    </lineage>
</organism>
<keyword evidence="7 9" id="KW-0057">Aromatic amino acid biosynthesis</keyword>
<comment type="pathway">
    <text evidence="2 9">Amino-acid biosynthesis; L-tryptophan biosynthesis; L-tryptophan from chorismate: step 3/5.</text>
</comment>
<comment type="similarity">
    <text evidence="9">Belongs to the TrpF family.</text>
</comment>
<evidence type="ECO:0000256" key="2">
    <source>
        <dbReference type="ARBA" id="ARBA00004664"/>
    </source>
</evidence>
<protein>
    <recommendedName>
        <fullName evidence="4 9">N-(5'-phosphoribosyl)anthranilate isomerase</fullName>
        <shortName evidence="9">PRAI</shortName>
        <ecNumber evidence="3 9">5.3.1.24</ecNumber>
    </recommendedName>
</protein>
<dbReference type="AlphaFoldDB" id="A0A1G6SMJ8"/>
<dbReference type="GO" id="GO:0000162">
    <property type="term" value="P:L-tryptophan biosynthetic process"/>
    <property type="evidence" value="ECO:0007669"/>
    <property type="project" value="UniProtKB-UniRule"/>
</dbReference>
<evidence type="ECO:0000313" key="11">
    <source>
        <dbReference type="EMBL" id="SDD18023.1"/>
    </source>
</evidence>
<dbReference type="SUPFAM" id="SSF51366">
    <property type="entry name" value="Ribulose-phoshate binding barrel"/>
    <property type="match status" value="1"/>
</dbReference>
<keyword evidence="12" id="KW-1185">Reference proteome</keyword>
<evidence type="ECO:0000256" key="5">
    <source>
        <dbReference type="ARBA" id="ARBA00022605"/>
    </source>
</evidence>
<dbReference type="EMBL" id="FNAG01000001">
    <property type="protein sequence ID" value="SDD18023.1"/>
    <property type="molecule type" value="Genomic_DNA"/>
</dbReference>
<accession>A0A1G6SMJ8</accession>
<comment type="catalytic activity">
    <reaction evidence="1 9">
        <text>N-(5-phospho-beta-D-ribosyl)anthranilate = 1-(2-carboxyphenylamino)-1-deoxy-D-ribulose 5-phosphate</text>
        <dbReference type="Rhea" id="RHEA:21540"/>
        <dbReference type="ChEBI" id="CHEBI:18277"/>
        <dbReference type="ChEBI" id="CHEBI:58613"/>
        <dbReference type="EC" id="5.3.1.24"/>
    </reaction>
</comment>
<evidence type="ECO:0000256" key="8">
    <source>
        <dbReference type="ARBA" id="ARBA00023235"/>
    </source>
</evidence>
<dbReference type="InterPro" id="IPR011060">
    <property type="entry name" value="RibuloseP-bd_barrel"/>
</dbReference>
<proteinExistence type="inferred from homology"/>
<name>A0A1G6SMJ8_9GAMM</name>
<keyword evidence="8 9" id="KW-0413">Isomerase</keyword>
<evidence type="ECO:0000313" key="12">
    <source>
        <dbReference type="Proteomes" id="UP000199603"/>
    </source>
</evidence>
<dbReference type="HAMAP" id="MF_00135">
    <property type="entry name" value="PRAI"/>
    <property type="match status" value="1"/>
</dbReference>
<dbReference type="PANTHER" id="PTHR42894:SF1">
    <property type="entry name" value="N-(5'-PHOSPHORIBOSYL)ANTHRANILATE ISOMERASE"/>
    <property type="match status" value="1"/>
</dbReference>
<dbReference type="Gene3D" id="3.20.20.70">
    <property type="entry name" value="Aldolase class I"/>
    <property type="match status" value="1"/>
</dbReference>